<evidence type="ECO:0000256" key="4">
    <source>
        <dbReference type="ARBA" id="ARBA00023027"/>
    </source>
</evidence>
<reference evidence="7" key="1">
    <citation type="journal article" date="2014" name="Genome Biol.">
        <title>Genome analysis of a major urban malaria vector mosquito, Anopheles stephensi.</title>
        <authorList>
            <person name="Jiang X."/>
            <person name="Peery A."/>
            <person name="Hall A.B."/>
            <person name="Sharma A."/>
            <person name="Chen X.G."/>
            <person name="Waterhouse R.M."/>
            <person name="Komissarov A."/>
            <person name="Riehle M.M."/>
            <person name="Shouche Y."/>
            <person name="Sharakhova M.V."/>
            <person name="Lawson D."/>
            <person name="Pakpour N."/>
            <person name="Arensburger P."/>
            <person name="Davidson V.L."/>
            <person name="Eiglmeier K."/>
            <person name="Emrich S."/>
            <person name="George P."/>
            <person name="Kennedy R.C."/>
            <person name="Mane S.P."/>
            <person name="Maslen G."/>
            <person name="Oringanje C."/>
            <person name="Qi Y."/>
            <person name="Settlage R."/>
            <person name="Tojo M."/>
            <person name="Tubio J.M."/>
            <person name="Unger M.F."/>
            <person name="Wang B."/>
            <person name="Vernick K.D."/>
            <person name="Ribeiro J.M."/>
            <person name="James A.A."/>
            <person name="Michel K."/>
            <person name="Riehle M.A."/>
            <person name="Luckhart S."/>
            <person name="Sharakhov I.V."/>
            <person name="Tu Z."/>
        </authorList>
    </citation>
    <scope>NUCLEOTIDE SEQUENCE [LARGE SCALE GENOMIC DNA]</scope>
    <source>
        <strain evidence="7">Indian</strain>
    </source>
</reference>
<dbReference type="Pfam" id="PF00670">
    <property type="entry name" value="AdoHcyase_NAD"/>
    <property type="match status" value="1"/>
</dbReference>
<dbReference type="GO" id="GO:0006730">
    <property type="term" value="P:one-carbon metabolic process"/>
    <property type="evidence" value="ECO:0007669"/>
    <property type="project" value="UniProtKB-KW"/>
</dbReference>
<evidence type="ECO:0000313" key="7">
    <source>
        <dbReference type="Proteomes" id="UP000076408"/>
    </source>
</evidence>
<evidence type="ECO:0000256" key="2">
    <source>
        <dbReference type="ARBA" id="ARBA00007122"/>
    </source>
</evidence>
<dbReference type="SUPFAM" id="SSF52283">
    <property type="entry name" value="Formate/glycerate dehydrogenase catalytic domain-like"/>
    <property type="match status" value="1"/>
</dbReference>
<dbReference type="SUPFAM" id="SSF51735">
    <property type="entry name" value="NAD(P)-binding Rossmann-fold domains"/>
    <property type="match status" value="1"/>
</dbReference>
<evidence type="ECO:0000259" key="5">
    <source>
        <dbReference type="SMART" id="SM00997"/>
    </source>
</evidence>
<dbReference type="Gene3D" id="3.40.50.720">
    <property type="entry name" value="NAD(P)-binding Rossmann-like Domain"/>
    <property type="match status" value="2"/>
</dbReference>
<dbReference type="VEuPathDB" id="VectorBase:ASTEI11640"/>
<reference evidence="6" key="2">
    <citation type="submission" date="2020-05" db="UniProtKB">
        <authorList>
            <consortium name="EnsemblMetazoa"/>
        </authorList>
    </citation>
    <scope>IDENTIFICATION</scope>
    <source>
        <strain evidence="6">Indian</strain>
    </source>
</reference>
<dbReference type="VEuPathDB" id="VectorBase:ASTEI20_037489"/>
<organism evidence="6 7">
    <name type="scientific">Anopheles stephensi</name>
    <name type="common">Indo-Pakistan malaria mosquito</name>
    <dbReference type="NCBI Taxonomy" id="30069"/>
    <lineage>
        <taxon>Eukaryota</taxon>
        <taxon>Metazoa</taxon>
        <taxon>Ecdysozoa</taxon>
        <taxon>Arthropoda</taxon>
        <taxon>Hexapoda</taxon>
        <taxon>Insecta</taxon>
        <taxon>Pterygota</taxon>
        <taxon>Neoptera</taxon>
        <taxon>Endopterygota</taxon>
        <taxon>Diptera</taxon>
        <taxon>Nematocera</taxon>
        <taxon>Culicoidea</taxon>
        <taxon>Culicidae</taxon>
        <taxon>Anophelinae</taxon>
        <taxon>Anopheles</taxon>
    </lineage>
</organism>
<keyword evidence="7" id="KW-1185">Reference proteome</keyword>
<dbReference type="GO" id="GO:0033353">
    <property type="term" value="P:S-adenosylmethionine cycle"/>
    <property type="evidence" value="ECO:0007669"/>
    <property type="project" value="TreeGrafter"/>
</dbReference>
<dbReference type="Pfam" id="PF05221">
    <property type="entry name" value="AdoHcyase"/>
    <property type="match status" value="2"/>
</dbReference>
<dbReference type="STRING" id="30069.A0A182YT54"/>
<dbReference type="InterPro" id="IPR000043">
    <property type="entry name" value="Adenosylhomocysteinase-like"/>
</dbReference>
<feature type="domain" description="S-adenosyl-L-homocysteine hydrolase NAD binding" evidence="5">
    <location>
        <begin position="114"/>
        <end position="226"/>
    </location>
</feature>
<evidence type="ECO:0000313" key="6">
    <source>
        <dbReference type="EnsemblMetazoa" id="ASTEI11640-PA"/>
    </source>
</evidence>
<dbReference type="InterPro" id="IPR015878">
    <property type="entry name" value="Ado_hCys_hydrolase_NAD-bd"/>
</dbReference>
<keyword evidence="3" id="KW-0554">One-carbon metabolism</keyword>
<dbReference type="VEuPathDB" id="VectorBase:ASTE004699"/>
<name>A0A182YT54_ANOST</name>
<evidence type="ECO:0000256" key="3">
    <source>
        <dbReference type="ARBA" id="ARBA00022563"/>
    </source>
</evidence>
<evidence type="ECO:0000256" key="1">
    <source>
        <dbReference type="ARBA" id="ARBA00001911"/>
    </source>
</evidence>
<dbReference type="SMART" id="SM00996">
    <property type="entry name" value="AdoHcyase"/>
    <property type="match status" value="1"/>
</dbReference>
<dbReference type="PANTHER" id="PTHR23420">
    <property type="entry name" value="ADENOSYLHOMOCYSTEINASE"/>
    <property type="match status" value="1"/>
</dbReference>
<dbReference type="OMA" id="FEINCAK"/>
<dbReference type="GO" id="GO:0004013">
    <property type="term" value="F:adenosylhomocysteinase activity"/>
    <property type="evidence" value="ECO:0007669"/>
    <property type="project" value="TreeGrafter"/>
</dbReference>
<protein>
    <submittedName>
        <fullName evidence="6">AdoHcyase_NAD domain-containing protein</fullName>
    </submittedName>
</protein>
<sequence length="237" mass="26598">MACRKKYGPLKILQGARFETLLELGAEVQWSSCNIFSTQNQKHACIRQTLIFPDGKPLNIMILDDAHGISGTAEGHSRGLSEETTRGVHNLCSVVSLYLQFNVYDSVTKIKFDNPYGCHESLLDGINRAADDRHRDRSVQCVAGGNGRLRNDDTIEGASKEARIFVTTTGCTDIITEEHFRTIKDDSIVCNIGHFDCEIVVTWLQANAVEKVNIKLQVERPVGEKGIILFCWWKDVW</sequence>
<dbReference type="Proteomes" id="UP000076408">
    <property type="component" value="Unassembled WGS sequence"/>
</dbReference>
<comment type="similarity">
    <text evidence="2">Belongs to the adenosylhomocysteinase family.</text>
</comment>
<dbReference type="InterPro" id="IPR036291">
    <property type="entry name" value="NAD(P)-bd_dom_sf"/>
</dbReference>
<dbReference type="PANTHER" id="PTHR23420:SF0">
    <property type="entry name" value="ADENOSYLHOMOCYSTEINASE"/>
    <property type="match status" value="1"/>
</dbReference>
<dbReference type="Gene3D" id="3.40.50.1480">
    <property type="entry name" value="Adenosylhomocysteinase-like"/>
    <property type="match status" value="2"/>
</dbReference>
<dbReference type="EnsemblMetazoa" id="ASTEI11640-RA">
    <property type="protein sequence ID" value="ASTEI11640-PA"/>
    <property type="gene ID" value="ASTEI11640"/>
</dbReference>
<dbReference type="SMART" id="SM00997">
    <property type="entry name" value="AdoHcyase_NAD"/>
    <property type="match status" value="1"/>
</dbReference>
<dbReference type="AlphaFoldDB" id="A0A182YT54"/>
<dbReference type="InterPro" id="IPR042172">
    <property type="entry name" value="Adenosylhomocyst_ase-like_sf"/>
</dbReference>
<keyword evidence="4" id="KW-0520">NAD</keyword>
<dbReference type="GO" id="GO:0005829">
    <property type="term" value="C:cytosol"/>
    <property type="evidence" value="ECO:0007669"/>
    <property type="project" value="TreeGrafter"/>
</dbReference>
<proteinExistence type="inferred from homology"/>
<comment type="cofactor">
    <cofactor evidence="1">
        <name>NAD(+)</name>
        <dbReference type="ChEBI" id="CHEBI:57540"/>
    </cofactor>
</comment>
<accession>A0A182YT54</accession>